<dbReference type="GO" id="GO:0005737">
    <property type="term" value="C:cytoplasm"/>
    <property type="evidence" value="ECO:0007669"/>
    <property type="project" value="UniProtKB-ARBA"/>
</dbReference>
<feature type="transmembrane region" description="Helical" evidence="7">
    <location>
        <begin position="196"/>
        <end position="215"/>
    </location>
</feature>
<keyword evidence="5 7" id="KW-1133">Transmembrane helix</keyword>
<evidence type="ECO:0000256" key="2">
    <source>
        <dbReference type="ARBA" id="ARBA00022448"/>
    </source>
</evidence>
<gene>
    <name evidence="8" type="ORF">UFOPK2362_00293</name>
</gene>
<dbReference type="PANTHER" id="PTHR45665:SF9">
    <property type="entry name" value="AQUAPORIN-8"/>
    <property type="match status" value="1"/>
</dbReference>
<feature type="transmembrane region" description="Helical" evidence="7">
    <location>
        <begin position="125"/>
        <end position="145"/>
    </location>
</feature>
<feature type="transmembrane region" description="Helical" evidence="7">
    <location>
        <begin position="157"/>
        <end position="176"/>
    </location>
</feature>
<dbReference type="EMBL" id="CAEZXI010000017">
    <property type="protein sequence ID" value="CAB4679597.1"/>
    <property type="molecule type" value="Genomic_DNA"/>
</dbReference>
<dbReference type="GO" id="GO:0015250">
    <property type="term" value="F:water channel activity"/>
    <property type="evidence" value="ECO:0007669"/>
    <property type="project" value="TreeGrafter"/>
</dbReference>
<organism evidence="8">
    <name type="scientific">freshwater metagenome</name>
    <dbReference type="NCBI Taxonomy" id="449393"/>
    <lineage>
        <taxon>unclassified sequences</taxon>
        <taxon>metagenomes</taxon>
        <taxon>ecological metagenomes</taxon>
    </lineage>
</organism>
<dbReference type="AlphaFoldDB" id="A0A6J6N0D5"/>
<evidence type="ECO:0000256" key="7">
    <source>
        <dbReference type="SAM" id="Phobius"/>
    </source>
</evidence>
<dbReference type="SUPFAM" id="SSF81338">
    <property type="entry name" value="Aquaporin-like"/>
    <property type="match status" value="1"/>
</dbReference>
<reference evidence="8" key="1">
    <citation type="submission" date="2020-05" db="EMBL/GenBank/DDBJ databases">
        <authorList>
            <person name="Chiriac C."/>
            <person name="Salcher M."/>
            <person name="Ghai R."/>
            <person name="Kavagutti S V."/>
        </authorList>
    </citation>
    <scope>NUCLEOTIDE SEQUENCE</scope>
</reference>
<dbReference type="Gene3D" id="1.20.1080.10">
    <property type="entry name" value="Glycerol uptake facilitator protein"/>
    <property type="match status" value="1"/>
</dbReference>
<evidence type="ECO:0000313" key="8">
    <source>
        <dbReference type="EMBL" id="CAB4679597.1"/>
    </source>
</evidence>
<feature type="transmembrane region" description="Helical" evidence="7">
    <location>
        <begin position="12"/>
        <end position="32"/>
    </location>
</feature>
<sequence length="218" mass="22467">MADAGTLKAPATEFVATGLLALAIVGSGHMASGLTNDLALTLLVNGLAIAAGLAVAIKLAAPISGAHLNPVVTLVMAFYKKITPVTGLFYVVAQISGAISGVLIANYLFDENLVQSASQLRSGTNLFIAEIIATAGLIWIILAYLKKPEVIGIYVPLWIFSAIFFTSSTAFANPAISIARSFTDSFTGIAIESTPAFILAQLIGAALGVSLAKGLKNE</sequence>
<evidence type="ECO:0000256" key="4">
    <source>
        <dbReference type="ARBA" id="ARBA00022737"/>
    </source>
</evidence>
<feature type="transmembrane region" description="Helical" evidence="7">
    <location>
        <begin position="38"/>
        <end position="61"/>
    </location>
</feature>
<proteinExistence type="predicted"/>
<dbReference type="PANTHER" id="PTHR45665">
    <property type="entry name" value="AQUAPORIN-8"/>
    <property type="match status" value="1"/>
</dbReference>
<evidence type="ECO:0000256" key="3">
    <source>
        <dbReference type="ARBA" id="ARBA00022692"/>
    </source>
</evidence>
<evidence type="ECO:0000256" key="1">
    <source>
        <dbReference type="ARBA" id="ARBA00004127"/>
    </source>
</evidence>
<dbReference type="Pfam" id="PF00230">
    <property type="entry name" value="MIP"/>
    <property type="match status" value="1"/>
</dbReference>
<dbReference type="InterPro" id="IPR000425">
    <property type="entry name" value="MIP"/>
</dbReference>
<dbReference type="GO" id="GO:0016020">
    <property type="term" value="C:membrane"/>
    <property type="evidence" value="ECO:0007669"/>
    <property type="project" value="InterPro"/>
</dbReference>
<dbReference type="PRINTS" id="PR00783">
    <property type="entry name" value="MINTRINSICP"/>
</dbReference>
<feature type="transmembrane region" description="Helical" evidence="7">
    <location>
        <begin position="82"/>
        <end position="105"/>
    </location>
</feature>
<name>A0A6J6N0D5_9ZZZZ</name>
<dbReference type="GO" id="GO:0012505">
    <property type="term" value="C:endomembrane system"/>
    <property type="evidence" value="ECO:0007669"/>
    <property type="project" value="UniProtKB-SubCell"/>
</dbReference>
<protein>
    <submittedName>
        <fullName evidence="8">Unannotated protein</fullName>
    </submittedName>
</protein>
<evidence type="ECO:0000256" key="5">
    <source>
        <dbReference type="ARBA" id="ARBA00022989"/>
    </source>
</evidence>
<keyword evidence="3 7" id="KW-0812">Transmembrane</keyword>
<keyword evidence="2" id="KW-0813">Transport</keyword>
<keyword evidence="6 7" id="KW-0472">Membrane</keyword>
<keyword evidence="4" id="KW-0677">Repeat</keyword>
<dbReference type="InterPro" id="IPR023271">
    <property type="entry name" value="Aquaporin-like"/>
</dbReference>
<evidence type="ECO:0000256" key="6">
    <source>
        <dbReference type="ARBA" id="ARBA00023136"/>
    </source>
</evidence>
<comment type="subcellular location">
    <subcellularLocation>
        <location evidence="1">Endomembrane system</location>
        <topology evidence="1">Multi-pass membrane protein</topology>
    </subcellularLocation>
</comment>
<accession>A0A6J6N0D5</accession>
<dbReference type="GO" id="GO:0019755">
    <property type="term" value="P:one-carbon compound transport"/>
    <property type="evidence" value="ECO:0007669"/>
    <property type="project" value="UniProtKB-ARBA"/>
</dbReference>
<dbReference type="InterPro" id="IPR034294">
    <property type="entry name" value="Aquaporin_transptr"/>
</dbReference>